<dbReference type="SUPFAM" id="SSF46565">
    <property type="entry name" value="Chaperone J-domain"/>
    <property type="match status" value="1"/>
</dbReference>
<feature type="transmembrane region" description="Helical" evidence="1">
    <location>
        <begin position="214"/>
        <end position="233"/>
    </location>
</feature>
<gene>
    <name evidence="3" type="ORF">SAMN05216290_0032</name>
</gene>
<dbReference type="Gene3D" id="1.10.287.110">
    <property type="entry name" value="DnaJ domain"/>
    <property type="match status" value="1"/>
</dbReference>
<sequence length="265" mass="30482">MSKDYYAILGVEKSASTEEIRLAYRQKAKHLHPDVNSANDAQDRFQSLNEAYITLSDPQKRSLYDNPRSTQKEINLTDEELEEILRRRAQQHQHFEFGYEPRNRYAPTDYKANERGAWQINLAMLLLSLTFLVDMVIFIDFGSTTVLATEERVEYPYRGDPIYWTIIQTDQVVFRKHSTPDLPKPGETIDLKKSLVYGNLKYKNNTTGKLDRTASIPIVTYLFSFVVFIAAALGVSRLLNPEQRFNAAIISAFFSLILIGTLFLP</sequence>
<feature type="transmembrane region" description="Helical" evidence="1">
    <location>
        <begin position="245"/>
        <end position="264"/>
    </location>
</feature>
<evidence type="ECO:0000256" key="1">
    <source>
        <dbReference type="SAM" id="Phobius"/>
    </source>
</evidence>
<feature type="domain" description="J" evidence="2">
    <location>
        <begin position="4"/>
        <end position="68"/>
    </location>
</feature>
<dbReference type="InterPro" id="IPR051100">
    <property type="entry name" value="DnaJ_subfamily_B/C"/>
</dbReference>
<reference evidence="4" key="1">
    <citation type="submission" date="2016-10" db="EMBL/GenBank/DDBJ databases">
        <authorList>
            <person name="Varghese N."/>
            <person name="Submissions S."/>
        </authorList>
    </citation>
    <scope>NUCLEOTIDE SEQUENCE [LARGE SCALE GENOMIC DNA]</scope>
    <source>
        <strain evidence="4">CGMCC 1.12402</strain>
    </source>
</reference>
<dbReference type="GeneID" id="99984797"/>
<dbReference type="InterPro" id="IPR001623">
    <property type="entry name" value="DnaJ_domain"/>
</dbReference>
<keyword evidence="1" id="KW-0812">Transmembrane</keyword>
<keyword evidence="1" id="KW-0472">Membrane</keyword>
<dbReference type="EMBL" id="FOIR01000001">
    <property type="protein sequence ID" value="SEV82950.1"/>
    <property type="molecule type" value="Genomic_DNA"/>
</dbReference>
<dbReference type="GO" id="GO:0071218">
    <property type="term" value="P:cellular response to misfolded protein"/>
    <property type="evidence" value="ECO:0007669"/>
    <property type="project" value="TreeGrafter"/>
</dbReference>
<dbReference type="OrthoDB" id="1495940at2"/>
<feature type="transmembrane region" description="Helical" evidence="1">
    <location>
        <begin position="120"/>
        <end position="139"/>
    </location>
</feature>
<dbReference type="Pfam" id="PF00226">
    <property type="entry name" value="DnaJ"/>
    <property type="match status" value="1"/>
</dbReference>
<evidence type="ECO:0000259" key="2">
    <source>
        <dbReference type="PROSITE" id="PS50076"/>
    </source>
</evidence>
<organism evidence="3 4">
    <name type="scientific">Roseivirga pacifica</name>
    <dbReference type="NCBI Taxonomy" id="1267423"/>
    <lineage>
        <taxon>Bacteria</taxon>
        <taxon>Pseudomonadati</taxon>
        <taxon>Bacteroidota</taxon>
        <taxon>Cytophagia</taxon>
        <taxon>Cytophagales</taxon>
        <taxon>Roseivirgaceae</taxon>
        <taxon>Roseivirga</taxon>
    </lineage>
</organism>
<accession>A0A1I0M599</accession>
<keyword evidence="1" id="KW-1133">Transmembrane helix</keyword>
<dbReference type="Proteomes" id="UP000199437">
    <property type="component" value="Unassembled WGS sequence"/>
</dbReference>
<evidence type="ECO:0000313" key="3">
    <source>
        <dbReference type="EMBL" id="SEV82950.1"/>
    </source>
</evidence>
<dbReference type="PANTHER" id="PTHR43908">
    <property type="entry name" value="AT29763P-RELATED"/>
    <property type="match status" value="1"/>
</dbReference>
<dbReference type="PRINTS" id="PR00625">
    <property type="entry name" value="JDOMAIN"/>
</dbReference>
<name>A0A1I0M599_9BACT</name>
<dbReference type="RefSeq" id="WP_090256346.1">
    <property type="nucleotide sequence ID" value="NZ_FOIR01000001.1"/>
</dbReference>
<dbReference type="InterPro" id="IPR036869">
    <property type="entry name" value="J_dom_sf"/>
</dbReference>
<dbReference type="AlphaFoldDB" id="A0A1I0M599"/>
<dbReference type="STRING" id="1267423.SAMN05216290_0032"/>
<dbReference type="PROSITE" id="PS50076">
    <property type="entry name" value="DNAJ_2"/>
    <property type="match status" value="1"/>
</dbReference>
<dbReference type="GO" id="GO:0030544">
    <property type="term" value="F:Hsp70 protein binding"/>
    <property type="evidence" value="ECO:0007669"/>
    <property type="project" value="TreeGrafter"/>
</dbReference>
<proteinExistence type="predicted"/>
<dbReference type="CDD" id="cd06257">
    <property type="entry name" value="DnaJ"/>
    <property type="match status" value="1"/>
</dbReference>
<dbReference type="PANTHER" id="PTHR43908:SF3">
    <property type="entry name" value="AT29763P-RELATED"/>
    <property type="match status" value="1"/>
</dbReference>
<keyword evidence="4" id="KW-1185">Reference proteome</keyword>
<protein>
    <submittedName>
        <fullName evidence="3">DnaJ domain-containing protein</fullName>
    </submittedName>
</protein>
<dbReference type="SMART" id="SM00271">
    <property type="entry name" value="DnaJ"/>
    <property type="match status" value="1"/>
</dbReference>
<evidence type="ECO:0000313" key="4">
    <source>
        <dbReference type="Proteomes" id="UP000199437"/>
    </source>
</evidence>